<dbReference type="EC" id="3.4.16.-" evidence="5"/>
<dbReference type="GO" id="GO:0031647">
    <property type="term" value="P:regulation of protein stability"/>
    <property type="evidence" value="ECO:0007669"/>
    <property type="project" value="UniProtKB-ARBA"/>
</dbReference>
<evidence type="ECO:0000256" key="5">
    <source>
        <dbReference type="RuleBase" id="RU361156"/>
    </source>
</evidence>
<keyword evidence="2 5" id="KW-0121">Carboxypeptidase</keyword>
<dbReference type="FunFam" id="3.40.50.1820:FF:000335">
    <property type="entry name" value="Carboxypeptidase"/>
    <property type="match status" value="1"/>
</dbReference>
<dbReference type="FunFam" id="3.40.50.12670:FF:000002">
    <property type="entry name" value="Carboxypeptidase"/>
    <property type="match status" value="1"/>
</dbReference>
<keyword evidence="3 5" id="KW-0645">Protease</keyword>
<comment type="similarity">
    <text evidence="1 5">Belongs to the peptidase S10 family.</text>
</comment>
<dbReference type="PANTHER" id="PTHR11802:SF201">
    <property type="entry name" value="CARBOXYPEPTIDASE"/>
    <property type="match status" value="1"/>
</dbReference>
<name>A0A078AD16_STYLE</name>
<organism evidence="6 7">
    <name type="scientific">Stylonychia lemnae</name>
    <name type="common">Ciliate</name>
    <dbReference type="NCBI Taxonomy" id="5949"/>
    <lineage>
        <taxon>Eukaryota</taxon>
        <taxon>Sar</taxon>
        <taxon>Alveolata</taxon>
        <taxon>Ciliophora</taxon>
        <taxon>Intramacronucleata</taxon>
        <taxon>Spirotrichea</taxon>
        <taxon>Stichotrichia</taxon>
        <taxon>Sporadotrichida</taxon>
        <taxon>Oxytrichidae</taxon>
        <taxon>Stylonychinae</taxon>
        <taxon>Stylonychia</taxon>
    </lineage>
</organism>
<sequence length="481" mass="55211">MLKTLSILGFLGVATAAYTDDLVTSLPDMGDFNTYKLYSGYLSVKGTGKYLHYMFAESQSAPSTDPLLIWFNGGPGCSSMLGYLQEHGPFVIDDGATKFHKNDYSWNKETNMLYIESPAGVGYSFCDRKDICSFNDETSSLDNVDALLSFFAKFPEYRDHDLYISGESYAGVYVPYLAYRIDQYNEQAVKNKGYTFNLKGFLVGNGVTNWKWDGDQSYVEMALHHGLYGLELKKEIDDNQCNFYYEDENPEDSPPCQDIYKKFGDLTSTINMYDIYRACFTNKPMEGLLQSEASHGQVNINGQTKTYRRHYTSKDYTPWFYEKQQSKIQKYLGDLPPCTYVLPVIDWINRADVRQALHIPDMVQGWEMCAGNDTVGYWSQPQASEWIYPLLKGKYRILFYSGDTDGAVPTRGSRQWISNMNWTIKEKWRPYFNDDNQVAGYIEVRDGLTFATVHGVGHMAPQWKKAESYHLIFNWIKGQPI</sequence>
<accession>A0A078AD16</accession>
<dbReference type="PANTHER" id="PTHR11802">
    <property type="entry name" value="SERINE PROTEASE FAMILY S10 SERINE CARBOXYPEPTIDASE"/>
    <property type="match status" value="1"/>
</dbReference>
<dbReference type="OMA" id="PIKTEWH"/>
<dbReference type="Pfam" id="PF00450">
    <property type="entry name" value="Peptidase_S10"/>
    <property type="match status" value="1"/>
</dbReference>
<dbReference type="Gene3D" id="3.40.50.12670">
    <property type="match status" value="1"/>
</dbReference>
<keyword evidence="7" id="KW-1185">Reference proteome</keyword>
<feature type="signal peptide" evidence="5">
    <location>
        <begin position="1"/>
        <end position="16"/>
    </location>
</feature>
<reference evidence="6 7" key="1">
    <citation type="submission" date="2014-06" db="EMBL/GenBank/DDBJ databases">
        <authorList>
            <person name="Swart Estienne"/>
        </authorList>
    </citation>
    <scope>NUCLEOTIDE SEQUENCE [LARGE SCALE GENOMIC DNA]</scope>
    <source>
        <strain evidence="6 7">130c</strain>
    </source>
</reference>
<dbReference type="AlphaFoldDB" id="A0A078AD16"/>
<evidence type="ECO:0000256" key="1">
    <source>
        <dbReference type="ARBA" id="ARBA00009431"/>
    </source>
</evidence>
<dbReference type="GO" id="GO:1904715">
    <property type="term" value="P:negative regulation of chaperone-mediated autophagy"/>
    <property type="evidence" value="ECO:0007669"/>
    <property type="project" value="UniProtKB-ARBA"/>
</dbReference>
<evidence type="ECO:0000256" key="4">
    <source>
        <dbReference type="ARBA" id="ARBA00022801"/>
    </source>
</evidence>
<dbReference type="InterPro" id="IPR018202">
    <property type="entry name" value="Ser_caboxypep_ser_AS"/>
</dbReference>
<dbReference type="SUPFAM" id="SSF53474">
    <property type="entry name" value="alpha/beta-Hydrolases"/>
    <property type="match status" value="1"/>
</dbReference>
<evidence type="ECO:0000256" key="3">
    <source>
        <dbReference type="ARBA" id="ARBA00022670"/>
    </source>
</evidence>
<dbReference type="InterPro" id="IPR001563">
    <property type="entry name" value="Peptidase_S10"/>
</dbReference>
<dbReference type="PROSITE" id="PS00131">
    <property type="entry name" value="CARBOXYPEPT_SER_SER"/>
    <property type="match status" value="1"/>
</dbReference>
<proteinExistence type="inferred from homology"/>
<gene>
    <name evidence="6" type="primary">Contig6207.g6640</name>
    <name evidence="6" type="ORF">STYLEM_9136</name>
</gene>
<keyword evidence="4 5" id="KW-0378">Hydrolase</keyword>
<evidence type="ECO:0000256" key="2">
    <source>
        <dbReference type="ARBA" id="ARBA00022645"/>
    </source>
</evidence>
<evidence type="ECO:0000313" key="7">
    <source>
        <dbReference type="Proteomes" id="UP000039865"/>
    </source>
</evidence>
<dbReference type="OrthoDB" id="443318at2759"/>
<dbReference type="Proteomes" id="UP000039865">
    <property type="component" value="Unassembled WGS sequence"/>
</dbReference>
<keyword evidence="5" id="KW-0732">Signal</keyword>
<dbReference type="Gene3D" id="3.40.50.1820">
    <property type="entry name" value="alpha/beta hydrolase"/>
    <property type="match status" value="1"/>
</dbReference>
<dbReference type="InParanoid" id="A0A078AD16"/>
<dbReference type="EMBL" id="CCKQ01008675">
    <property type="protein sequence ID" value="CDW80140.1"/>
    <property type="molecule type" value="Genomic_DNA"/>
</dbReference>
<dbReference type="GO" id="GO:0004185">
    <property type="term" value="F:serine-type carboxypeptidase activity"/>
    <property type="evidence" value="ECO:0007669"/>
    <property type="project" value="UniProtKB-UniRule"/>
</dbReference>
<dbReference type="InterPro" id="IPR029058">
    <property type="entry name" value="AB_hydrolase_fold"/>
</dbReference>
<evidence type="ECO:0000313" key="6">
    <source>
        <dbReference type="EMBL" id="CDW80140.1"/>
    </source>
</evidence>
<dbReference type="GO" id="GO:0006508">
    <property type="term" value="P:proteolysis"/>
    <property type="evidence" value="ECO:0007669"/>
    <property type="project" value="UniProtKB-KW"/>
</dbReference>
<feature type="chain" id="PRO_5006512640" description="Carboxypeptidase" evidence="5">
    <location>
        <begin position="17"/>
        <end position="481"/>
    </location>
</feature>
<protein>
    <recommendedName>
        <fullName evidence="5">Carboxypeptidase</fullName>
        <ecNumber evidence="5">3.4.16.-</ecNumber>
    </recommendedName>
</protein>
<dbReference type="PRINTS" id="PR00724">
    <property type="entry name" value="CRBOXYPTASEC"/>
</dbReference>